<dbReference type="AlphaFoldDB" id="A0AAN7DXT2"/>
<accession>A0AAN7DXT2</accession>
<proteinExistence type="predicted"/>
<evidence type="ECO:0000313" key="2">
    <source>
        <dbReference type="EMBL" id="KAK4557948.1"/>
    </source>
</evidence>
<comment type="caution">
    <text evidence="2">The sequence shown here is derived from an EMBL/GenBank/DDBJ whole genome shotgun (WGS) entry which is preliminary data.</text>
</comment>
<dbReference type="EMBL" id="JAXUIC010000012">
    <property type="protein sequence ID" value="KAK4557948.1"/>
    <property type="molecule type" value="Genomic_DNA"/>
</dbReference>
<feature type="region of interest" description="Disordered" evidence="1">
    <location>
        <begin position="253"/>
        <end position="274"/>
    </location>
</feature>
<gene>
    <name evidence="2" type="ORF">RGQ29_007618</name>
</gene>
<organism evidence="2 3">
    <name type="scientific">Quercus rubra</name>
    <name type="common">Northern red oak</name>
    <name type="synonym">Quercus borealis</name>
    <dbReference type="NCBI Taxonomy" id="3512"/>
    <lineage>
        <taxon>Eukaryota</taxon>
        <taxon>Viridiplantae</taxon>
        <taxon>Streptophyta</taxon>
        <taxon>Embryophyta</taxon>
        <taxon>Tracheophyta</taxon>
        <taxon>Spermatophyta</taxon>
        <taxon>Magnoliopsida</taxon>
        <taxon>eudicotyledons</taxon>
        <taxon>Gunneridae</taxon>
        <taxon>Pentapetalae</taxon>
        <taxon>rosids</taxon>
        <taxon>fabids</taxon>
        <taxon>Fagales</taxon>
        <taxon>Fagaceae</taxon>
        <taxon>Quercus</taxon>
    </lineage>
</organism>
<evidence type="ECO:0000313" key="3">
    <source>
        <dbReference type="Proteomes" id="UP001324115"/>
    </source>
</evidence>
<protein>
    <submittedName>
        <fullName evidence="2">Uncharacterized protein</fullName>
    </submittedName>
</protein>
<name>A0AAN7DXT2_QUERU</name>
<sequence>MVSKTSSASSPSVPIKYKRRKVTIYRDFPKGCGPSSKVVPKVLQDSDKSLMLSTLHDVEKEPNKPIMLTSSHEKEGSRIVEPERVGLPKAIYILKHGTTTLSKKDVEKTSRISYPPRRKISAIRRFPPGCGTNNLPISKEEGGLTTVDSVEVGLPNATDTLGHENTKLSKEDEEESLCKLYPPRKRAKFRSYRLDSGLKSSQIISKEDSAIVAIDASGSNNSGNKSSYVQNVQKRVMRSVEEDDCVLSTLKSNLHHSKQKSKESAHSNVIDMKDKSLGNGRIGKLQENVSAGLVLPGPRIVVQALMAAPKCPWRNGGKRKRTFN</sequence>
<dbReference type="Proteomes" id="UP001324115">
    <property type="component" value="Unassembled WGS sequence"/>
</dbReference>
<reference evidence="2 3" key="1">
    <citation type="journal article" date="2023" name="G3 (Bethesda)">
        <title>A haplotype-resolved chromosome-scale genome for Quercus rubra L. provides insights into the genetics of adaptive traits for red oak species.</title>
        <authorList>
            <person name="Kapoor B."/>
            <person name="Jenkins J."/>
            <person name="Schmutz J."/>
            <person name="Zhebentyayeva T."/>
            <person name="Kuelheim C."/>
            <person name="Coggeshall M."/>
            <person name="Heim C."/>
            <person name="Lasky J.R."/>
            <person name="Leites L."/>
            <person name="Islam-Faridi N."/>
            <person name="Romero-Severson J."/>
            <person name="DeLeo V.L."/>
            <person name="Lucas S.M."/>
            <person name="Lazic D."/>
            <person name="Gailing O."/>
            <person name="Carlson J."/>
            <person name="Staton M."/>
        </authorList>
    </citation>
    <scope>NUCLEOTIDE SEQUENCE [LARGE SCALE GENOMIC DNA]</scope>
    <source>
        <strain evidence="2">Pseudo-F2</strain>
    </source>
</reference>
<keyword evidence="3" id="KW-1185">Reference proteome</keyword>
<feature type="compositionally biased region" description="Basic and acidic residues" evidence="1">
    <location>
        <begin position="260"/>
        <end position="274"/>
    </location>
</feature>
<evidence type="ECO:0000256" key="1">
    <source>
        <dbReference type="SAM" id="MobiDB-lite"/>
    </source>
</evidence>